<feature type="chain" id="PRO_5027009009" evidence="2">
    <location>
        <begin position="27"/>
        <end position="360"/>
    </location>
</feature>
<dbReference type="SUPFAM" id="SSF48452">
    <property type="entry name" value="TPR-like"/>
    <property type="match status" value="1"/>
</dbReference>
<dbReference type="InterPro" id="IPR011990">
    <property type="entry name" value="TPR-like_helical_dom_sf"/>
</dbReference>
<dbReference type="Gene3D" id="1.25.40.10">
    <property type="entry name" value="Tetratricopeptide repeat domain"/>
    <property type="match status" value="1"/>
</dbReference>
<evidence type="ECO:0000256" key="1">
    <source>
        <dbReference type="SAM" id="Coils"/>
    </source>
</evidence>
<evidence type="ECO:0000313" key="4">
    <source>
        <dbReference type="Proteomes" id="UP000481033"/>
    </source>
</evidence>
<sequence length="360" mass="39430">MPLQKYVVHALLASGAVLVCPSAVLAANSYRIIETQGNVWAQYPGQNHFQIVRTGMQFPAYTLLKTGPNSHAQIGCPGSSVWTLRANRTSGIEAECLEHASDEVIRIGLQTDNLLGGINSEIPYVTSPRRTSILGLALTLRWNPVEDASGYIVRVMESGNEEIWIEQVTGSEVKYSGEPLTPGKSYRVIVEVIDGLSSQLDEGADESDFELLYPEHVARVNTEIAKIKEQNLPTNMQALELAYLYMEENLLSEAIDVLESVTSTADSNSEVFQVLGDLYRYVGLNLLALSSYEQAISIATQQQSILGQANAKSGLAEIKVLLGELDKALQLLTEAQQAYDELGNADRSEELQERLDVLSP</sequence>
<comment type="caution">
    <text evidence="3">The sequence shown here is derived from an EMBL/GenBank/DDBJ whole genome shotgun (WGS) entry which is preliminary data.</text>
</comment>
<dbReference type="RefSeq" id="WP_163702733.1">
    <property type="nucleotide sequence ID" value="NZ_QXHD01000004.1"/>
</dbReference>
<name>A0A6M0RUU1_9CYAN</name>
<reference evidence="3 4" key="1">
    <citation type="journal article" date="2020" name="Microb. Ecol.">
        <title>Ecogenomics of the Marine Benthic Filamentous Cyanobacterium Adonisia.</title>
        <authorList>
            <person name="Walter J.M."/>
            <person name="Coutinho F.H."/>
            <person name="Leomil L."/>
            <person name="Hargreaves P.I."/>
            <person name="Campeao M.E."/>
            <person name="Vieira V.V."/>
            <person name="Silva B.S."/>
            <person name="Fistarol G.O."/>
            <person name="Salomon P.S."/>
            <person name="Sawabe T."/>
            <person name="Mino S."/>
            <person name="Hosokawa M."/>
            <person name="Miyashita H."/>
            <person name="Maruyama F."/>
            <person name="van Verk M.C."/>
            <person name="Dutilh B.E."/>
            <person name="Thompson C.C."/>
            <person name="Thompson F.L."/>
        </authorList>
    </citation>
    <scope>NUCLEOTIDE SEQUENCE [LARGE SCALE GENOMIC DNA]</scope>
    <source>
        <strain evidence="3 4">CCMR0081</strain>
    </source>
</reference>
<feature type="signal peptide" evidence="2">
    <location>
        <begin position="1"/>
        <end position="26"/>
    </location>
</feature>
<evidence type="ECO:0000313" key="3">
    <source>
        <dbReference type="EMBL" id="NEZ59998.1"/>
    </source>
</evidence>
<dbReference type="InterPro" id="IPR003961">
    <property type="entry name" value="FN3_dom"/>
</dbReference>
<keyword evidence="2" id="KW-0732">Signal</keyword>
<dbReference type="AlphaFoldDB" id="A0A6M0RUU1"/>
<proteinExistence type="predicted"/>
<dbReference type="CDD" id="cd00063">
    <property type="entry name" value="FN3"/>
    <property type="match status" value="1"/>
</dbReference>
<dbReference type="InterPro" id="IPR013783">
    <property type="entry name" value="Ig-like_fold"/>
</dbReference>
<evidence type="ECO:0000256" key="2">
    <source>
        <dbReference type="SAM" id="SignalP"/>
    </source>
</evidence>
<gene>
    <name evidence="3" type="ORF">DXZ20_31010</name>
</gene>
<dbReference type="EMBL" id="QXHD01000004">
    <property type="protein sequence ID" value="NEZ59998.1"/>
    <property type="molecule type" value="Genomic_DNA"/>
</dbReference>
<protein>
    <submittedName>
        <fullName evidence="3">Uncharacterized protein</fullName>
    </submittedName>
</protein>
<dbReference type="Gene3D" id="2.60.40.10">
    <property type="entry name" value="Immunoglobulins"/>
    <property type="match status" value="1"/>
</dbReference>
<dbReference type="InterPro" id="IPR036116">
    <property type="entry name" value="FN3_sf"/>
</dbReference>
<accession>A0A6M0RUU1</accession>
<organism evidence="3 4">
    <name type="scientific">Adonisia turfae CCMR0081</name>
    <dbReference type="NCBI Taxonomy" id="2292702"/>
    <lineage>
        <taxon>Bacteria</taxon>
        <taxon>Bacillati</taxon>
        <taxon>Cyanobacteriota</taxon>
        <taxon>Adonisia</taxon>
        <taxon>Adonisia turfae</taxon>
    </lineage>
</organism>
<dbReference type="SUPFAM" id="SSF49265">
    <property type="entry name" value="Fibronectin type III"/>
    <property type="match status" value="1"/>
</dbReference>
<keyword evidence="1" id="KW-0175">Coiled coil</keyword>
<keyword evidence="4" id="KW-1185">Reference proteome</keyword>
<feature type="coiled-coil region" evidence="1">
    <location>
        <begin position="318"/>
        <end position="345"/>
    </location>
</feature>
<dbReference type="Proteomes" id="UP000481033">
    <property type="component" value="Unassembled WGS sequence"/>
</dbReference>